<dbReference type="EMBL" id="MU276326">
    <property type="protein sequence ID" value="KAI0039288.1"/>
    <property type="molecule type" value="Genomic_DNA"/>
</dbReference>
<sequence length="524" mass="58753">MASFDVLQWFRESQRILLELRAWVTYMLVVKPRVENPRFNAVRCLPVRGIITEKVLLAETMFRVGVPVWLVREPYTISDSTTVLIPVRPTPVSKYLSNKLFMIEGNKYRRAPPWEDGLSLDAMMVGFSEQLFRFSLSSQPLVSAKVALGAEDRLEAAKAEGAAMEATATQHGPGTSSGSAPHPAVGRAQKTGSDRLAKAEPKPAWLTAECAFLAAVIARDPALAVAHPHRPQLYHLPPIHLFFNEGSTQGGRIHNWLRIRPWCIAQTVRPPQGGRVVLTAGQWRVALEGRYYRIDIPADRDIRPQSSSVDIGKLPPPPPKTGTATGPQRAPDRRTQRRAADRVDVNVRFGVHGGFEPYREELQPLWGSRGLARAQADLDTRVWMEVTWELSCMNFRLELMALDRIMDPAAYSEESGWGTAREEEVMLIWEGDGKVRPMWDRRAVVCGIESLADGRRLGAFTRWARVLNSWPAANGKLPQTPEGTTQDLFEAHIARFYCFQFYSVSGRLPSFPLVAPSSLSRHYQ</sequence>
<evidence type="ECO:0000313" key="2">
    <source>
        <dbReference type="Proteomes" id="UP000814033"/>
    </source>
</evidence>
<reference evidence="1" key="2">
    <citation type="journal article" date="2022" name="New Phytol.">
        <title>Evolutionary transition to the ectomycorrhizal habit in the genomes of a hyperdiverse lineage of mushroom-forming fungi.</title>
        <authorList>
            <person name="Looney B."/>
            <person name="Miyauchi S."/>
            <person name="Morin E."/>
            <person name="Drula E."/>
            <person name="Courty P.E."/>
            <person name="Kohler A."/>
            <person name="Kuo A."/>
            <person name="LaButti K."/>
            <person name="Pangilinan J."/>
            <person name="Lipzen A."/>
            <person name="Riley R."/>
            <person name="Andreopoulos W."/>
            <person name="He G."/>
            <person name="Johnson J."/>
            <person name="Nolan M."/>
            <person name="Tritt A."/>
            <person name="Barry K.W."/>
            <person name="Grigoriev I.V."/>
            <person name="Nagy L.G."/>
            <person name="Hibbett D."/>
            <person name="Henrissat B."/>
            <person name="Matheny P.B."/>
            <person name="Labbe J."/>
            <person name="Martin F.M."/>
        </authorList>
    </citation>
    <scope>NUCLEOTIDE SEQUENCE</scope>
    <source>
        <strain evidence="1">FP105234-sp</strain>
    </source>
</reference>
<comment type="caution">
    <text evidence="1">The sequence shown here is derived from an EMBL/GenBank/DDBJ whole genome shotgun (WGS) entry which is preliminary data.</text>
</comment>
<organism evidence="1 2">
    <name type="scientific">Auriscalpium vulgare</name>
    <dbReference type="NCBI Taxonomy" id="40419"/>
    <lineage>
        <taxon>Eukaryota</taxon>
        <taxon>Fungi</taxon>
        <taxon>Dikarya</taxon>
        <taxon>Basidiomycota</taxon>
        <taxon>Agaricomycotina</taxon>
        <taxon>Agaricomycetes</taxon>
        <taxon>Russulales</taxon>
        <taxon>Auriscalpiaceae</taxon>
        <taxon>Auriscalpium</taxon>
    </lineage>
</organism>
<dbReference type="Proteomes" id="UP000814033">
    <property type="component" value="Unassembled WGS sequence"/>
</dbReference>
<gene>
    <name evidence="1" type="ORF">FA95DRAFT_1612691</name>
</gene>
<accession>A0ACB8R5L4</accession>
<reference evidence="1" key="1">
    <citation type="submission" date="2021-02" db="EMBL/GenBank/DDBJ databases">
        <authorList>
            <consortium name="DOE Joint Genome Institute"/>
            <person name="Ahrendt S."/>
            <person name="Looney B.P."/>
            <person name="Miyauchi S."/>
            <person name="Morin E."/>
            <person name="Drula E."/>
            <person name="Courty P.E."/>
            <person name="Chicoki N."/>
            <person name="Fauchery L."/>
            <person name="Kohler A."/>
            <person name="Kuo A."/>
            <person name="Labutti K."/>
            <person name="Pangilinan J."/>
            <person name="Lipzen A."/>
            <person name="Riley R."/>
            <person name="Andreopoulos W."/>
            <person name="He G."/>
            <person name="Johnson J."/>
            <person name="Barry K.W."/>
            <person name="Grigoriev I.V."/>
            <person name="Nagy L."/>
            <person name="Hibbett D."/>
            <person name="Henrissat B."/>
            <person name="Matheny P.B."/>
            <person name="Labbe J."/>
            <person name="Martin F."/>
        </authorList>
    </citation>
    <scope>NUCLEOTIDE SEQUENCE</scope>
    <source>
        <strain evidence="1">FP105234-sp</strain>
    </source>
</reference>
<evidence type="ECO:0000313" key="1">
    <source>
        <dbReference type="EMBL" id="KAI0039288.1"/>
    </source>
</evidence>
<protein>
    <submittedName>
        <fullName evidence="1">Uncharacterized protein</fullName>
    </submittedName>
</protein>
<proteinExistence type="predicted"/>
<keyword evidence="2" id="KW-1185">Reference proteome</keyword>
<name>A0ACB8R5L4_9AGAM</name>